<evidence type="ECO:0000259" key="4">
    <source>
        <dbReference type="PROSITE" id="PS50043"/>
    </source>
</evidence>
<dbReference type="SUPFAM" id="SSF52172">
    <property type="entry name" value="CheY-like"/>
    <property type="match status" value="1"/>
</dbReference>
<feature type="modified residue" description="4-aspartylphosphate" evidence="3">
    <location>
        <position position="55"/>
    </location>
</feature>
<comment type="caution">
    <text evidence="6">The sequence shown here is derived from an EMBL/GenBank/DDBJ whole genome shotgun (WGS) entry which is preliminary data.</text>
</comment>
<keyword evidence="2" id="KW-0238">DNA-binding</keyword>
<dbReference type="InterPro" id="IPR000792">
    <property type="entry name" value="Tscrpt_reg_LuxR_C"/>
</dbReference>
<name>A0ABV7YWQ5_9BACT</name>
<accession>A0ABV7YWQ5</accession>
<gene>
    <name evidence="6" type="ORF">ACFOOI_10040</name>
</gene>
<dbReference type="InterPro" id="IPR001789">
    <property type="entry name" value="Sig_transdc_resp-reg_receiver"/>
</dbReference>
<dbReference type="PRINTS" id="PR00038">
    <property type="entry name" value="HTHLUXR"/>
</dbReference>
<dbReference type="PROSITE" id="PS50043">
    <property type="entry name" value="HTH_LUXR_2"/>
    <property type="match status" value="1"/>
</dbReference>
<evidence type="ECO:0000256" key="1">
    <source>
        <dbReference type="ARBA" id="ARBA00022553"/>
    </source>
</evidence>
<evidence type="ECO:0000313" key="7">
    <source>
        <dbReference type="Proteomes" id="UP001595616"/>
    </source>
</evidence>
<dbReference type="PROSITE" id="PS50110">
    <property type="entry name" value="RESPONSE_REGULATORY"/>
    <property type="match status" value="1"/>
</dbReference>
<dbReference type="PROSITE" id="PS00622">
    <property type="entry name" value="HTH_LUXR_1"/>
    <property type="match status" value="1"/>
</dbReference>
<protein>
    <submittedName>
        <fullName evidence="6">Response regulator</fullName>
    </submittedName>
</protein>
<dbReference type="SMART" id="SM00448">
    <property type="entry name" value="REC"/>
    <property type="match status" value="1"/>
</dbReference>
<dbReference type="CDD" id="cd06170">
    <property type="entry name" value="LuxR_C_like"/>
    <property type="match status" value="1"/>
</dbReference>
<evidence type="ECO:0000313" key="6">
    <source>
        <dbReference type="EMBL" id="MFC3810994.1"/>
    </source>
</evidence>
<dbReference type="PANTHER" id="PTHR43214">
    <property type="entry name" value="TWO-COMPONENT RESPONSE REGULATOR"/>
    <property type="match status" value="1"/>
</dbReference>
<organism evidence="6 7">
    <name type="scientific">Lacihabitans lacunae</name>
    <dbReference type="NCBI Taxonomy" id="1028214"/>
    <lineage>
        <taxon>Bacteria</taxon>
        <taxon>Pseudomonadati</taxon>
        <taxon>Bacteroidota</taxon>
        <taxon>Cytophagia</taxon>
        <taxon>Cytophagales</taxon>
        <taxon>Leadbetterellaceae</taxon>
        <taxon>Lacihabitans</taxon>
    </lineage>
</organism>
<dbReference type="Pfam" id="PF00196">
    <property type="entry name" value="GerE"/>
    <property type="match status" value="1"/>
</dbReference>
<dbReference type="InterPro" id="IPR058245">
    <property type="entry name" value="NreC/VraR/RcsB-like_REC"/>
</dbReference>
<dbReference type="EMBL" id="JBHRYQ010000001">
    <property type="protein sequence ID" value="MFC3810994.1"/>
    <property type="molecule type" value="Genomic_DNA"/>
</dbReference>
<dbReference type="PANTHER" id="PTHR43214:SF43">
    <property type="entry name" value="TWO-COMPONENT RESPONSE REGULATOR"/>
    <property type="match status" value="1"/>
</dbReference>
<dbReference type="RefSeq" id="WP_379837600.1">
    <property type="nucleotide sequence ID" value="NZ_JBHRYQ010000001.1"/>
</dbReference>
<evidence type="ECO:0000259" key="5">
    <source>
        <dbReference type="PROSITE" id="PS50110"/>
    </source>
</evidence>
<dbReference type="Pfam" id="PF00072">
    <property type="entry name" value="Response_reg"/>
    <property type="match status" value="1"/>
</dbReference>
<dbReference type="SMART" id="SM00421">
    <property type="entry name" value="HTH_LUXR"/>
    <property type="match status" value="1"/>
</dbReference>
<evidence type="ECO:0000256" key="2">
    <source>
        <dbReference type="ARBA" id="ARBA00023125"/>
    </source>
</evidence>
<feature type="domain" description="HTH luxR-type" evidence="4">
    <location>
        <begin position="145"/>
        <end position="211"/>
    </location>
</feature>
<dbReference type="CDD" id="cd17535">
    <property type="entry name" value="REC_NarL-like"/>
    <property type="match status" value="1"/>
</dbReference>
<evidence type="ECO:0000256" key="3">
    <source>
        <dbReference type="PROSITE-ProRule" id="PRU00169"/>
    </source>
</evidence>
<reference evidence="7" key="1">
    <citation type="journal article" date="2019" name="Int. J. Syst. Evol. Microbiol.">
        <title>The Global Catalogue of Microorganisms (GCM) 10K type strain sequencing project: providing services to taxonomists for standard genome sequencing and annotation.</title>
        <authorList>
            <consortium name="The Broad Institute Genomics Platform"/>
            <consortium name="The Broad Institute Genome Sequencing Center for Infectious Disease"/>
            <person name="Wu L."/>
            <person name="Ma J."/>
        </authorList>
    </citation>
    <scope>NUCLEOTIDE SEQUENCE [LARGE SCALE GENOMIC DNA]</scope>
    <source>
        <strain evidence="7">CECT 7956</strain>
    </source>
</reference>
<dbReference type="InterPro" id="IPR011006">
    <property type="entry name" value="CheY-like_superfamily"/>
</dbReference>
<keyword evidence="1 3" id="KW-0597">Phosphoprotein</keyword>
<sequence length="213" mass="24116">MIKIAIAEDKHVIAETLKEKIELNVDFGVKLMASNGKELLEQIKDALFVDVIFMDINMPIMDGMAATEFIAKNHPQIKIIMCTVFDDEENIFRAIQAGASGYILKDESPARIHRYIYETLDGGAPMNPLIARKALKMIRATPAASQKKVDYGLSERELQLLEQLSKGITYEQIADNLFISYGTVRTHFQNIYKKMQVHNKLEAVNKAKDENLI</sequence>
<dbReference type="Gene3D" id="3.40.50.2300">
    <property type="match status" value="1"/>
</dbReference>
<keyword evidence="7" id="KW-1185">Reference proteome</keyword>
<proteinExistence type="predicted"/>
<dbReference type="Proteomes" id="UP001595616">
    <property type="component" value="Unassembled WGS sequence"/>
</dbReference>
<feature type="domain" description="Response regulatory" evidence="5">
    <location>
        <begin position="3"/>
        <end position="120"/>
    </location>
</feature>
<dbReference type="InterPro" id="IPR039420">
    <property type="entry name" value="WalR-like"/>
</dbReference>